<protein>
    <submittedName>
        <fullName evidence="3">DUF1624 domain-containing protein</fullName>
    </submittedName>
</protein>
<keyword evidence="1" id="KW-0472">Membrane</keyword>
<keyword evidence="1" id="KW-0812">Transmembrane</keyword>
<evidence type="ECO:0000259" key="2">
    <source>
        <dbReference type="Pfam" id="PF07786"/>
    </source>
</evidence>
<dbReference type="RefSeq" id="WP_120469751.1">
    <property type="nucleotide sequence ID" value="NZ_RAYQ01000011.1"/>
</dbReference>
<feature type="transmembrane region" description="Helical" evidence="1">
    <location>
        <begin position="75"/>
        <end position="92"/>
    </location>
</feature>
<organism evidence="3 4">
    <name type="scientific">Parablautia intestinalis</name>
    <dbReference type="NCBI Taxonomy" id="2320100"/>
    <lineage>
        <taxon>Bacteria</taxon>
        <taxon>Bacillati</taxon>
        <taxon>Bacillota</taxon>
        <taxon>Clostridia</taxon>
        <taxon>Lachnospirales</taxon>
        <taxon>Lachnospiraceae</taxon>
        <taxon>Parablautia</taxon>
    </lineage>
</organism>
<feature type="transmembrane region" description="Helical" evidence="1">
    <location>
        <begin position="127"/>
        <end position="148"/>
    </location>
</feature>
<feature type="transmembrane region" description="Helical" evidence="1">
    <location>
        <begin position="45"/>
        <end position="63"/>
    </location>
</feature>
<dbReference type="Pfam" id="PF07786">
    <property type="entry name" value="HGSNAT_cat"/>
    <property type="match status" value="1"/>
</dbReference>
<comment type="caution">
    <text evidence="3">The sequence shown here is derived from an EMBL/GenBank/DDBJ whole genome shotgun (WGS) entry which is preliminary data.</text>
</comment>
<dbReference type="InterPro" id="IPR012429">
    <property type="entry name" value="HGSNAT_cat"/>
</dbReference>
<dbReference type="EMBL" id="RAYQ01000011">
    <property type="protein sequence ID" value="RKI91060.1"/>
    <property type="molecule type" value="Genomic_DNA"/>
</dbReference>
<feature type="transmembrane region" description="Helical" evidence="1">
    <location>
        <begin position="98"/>
        <end position="115"/>
    </location>
</feature>
<dbReference type="AlphaFoldDB" id="A0A3A9AHF8"/>
<evidence type="ECO:0000313" key="3">
    <source>
        <dbReference type="EMBL" id="RKI91060.1"/>
    </source>
</evidence>
<feature type="transmembrane region" description="Helical" evidence="1">
    <location>
        <begin position="12"/>
        <end position="33"/>
    </location>
</feature>
<evidence type="ECO:0000313" key="4">
    <source>
        <dbReference type="Proteomes" id="UP000280696"/>
    </source>
</evidence>
<reference evidence="3 4" key="1">
    <citation type="submission" date="2018-09" db="EMBL/GenBank/DDBJ databases">
        <title>Murine metabolic-syndrome-specific gut microbial biobank.</title>
        <authorList>
            <person name="Liu C."/>
        </authorList>
    </citation>
    <scope>NUCLEOTIDE SEQUENCE [LARGE SCALE GENOMIC DNA]</scope>
    <source>
        <strain evidence="3 4">0.1xD8-82</strain>
    </source>
</reference>
<feature type="domain" description="Heparan-alpha-glucosaminide N-acetyltransferase catalytic" evidence="2">
    <location>
        <begin position="5"/>
        <end position="234"/>
    </location>
</feature>
<dbReference type="Proteomes" id="UP000280696">
    <property type="component" value="Unassembled WGS sequence"/>
</dbReference>
<name>A0A3A9AHF8_9FIRM</name>
<evidence type="ECO:0000256" key="1">
    <source>
        <dbReference type="SAM" id="Phobius"/>
    </source>
</evidence>
<sequence length="246" mass="28638">MKSRRYFALDGIRGLALLNMIAYHAVWDLVYLFDFHLQWYQSEGAYIWQQCICWTFIFLSGFCEPLGKEKLKRGITVFSLGFLIVAATLITMPQNRVRFGVLTLIGSCMLLMVPLEKFLQKFKPEYGLIFSIALFLLTKNINHGYLGFGSLNILPLPNGWYRNFITTYLGFPMSGFYSTDYFSLLPWLFLYTAGYFTHQLFIHHKLLAHLENSKAKPLEWFGQHSLGLYMIHQPLLYFLFAALFAL</sequence>
<gene>
    <name evidence="3" type="ORF">D7V94_11120</name>
</gene>
<accession>A0A3A9AHF8</accession>
<dbReference type="OrthoDB" id="9807591at2"/>
<keyword evidence="1" id="KW-1133">Transmembrane helix</keyword>
<proteinExistence type="predicted"/>
<keyword evidence="4" id="KW-1185">Reference proteome</keyword>